<proteinExistence type="predicted"/>
<evidence type="ECO:0000313" key="2">
    <source>
        <dbReference type="Proteomes" id="UP000023464"/>
    </source>
</evidence>
<name>A0A022PEP8_9GAMM</name>
<accession>A0A022PEP8</accession>
<comment type="caution">
    <text evidence="1">The sequence shown here is derived from an EMBL/GenBank/DDBJ whole genome shotgun (WGS) entry which is preliminary data.</text>
</comment>
<dbReference type="AlphaFoldDB" id="A0A022PEP8"/>
<gene>
    <name evidence="1" type="ORF">BA1DRAFT_03492</name>
</gene>
<evidence type="ECO:0000313" key="1">
    <source>
        <dbReference type="EMBL" id="EYU13984.1"/>
    </source>
</evidence>
<keyword evidence="2" id="KW-1185">Reference proteome</keyword>
<sequence length="77" mass="8844">MNTPVSTSLDIPCQPRLSKATRETICSKYYCVELGVNLRTSLMILLKFWLVYDLTLNMFRAETTKKPVFAANENRPT</sequence>
<dbReference type="Proteomes" id="UP000023464">
    <property type="component" value="Unassembled WGS sequence"/>
</dbReference>
<dbReference type="EMBL" id="JFGV01000062">
    <property type="protein sequence ID" value="EYU13984.1"/>
    <property type="molecule type" value="Genomic_DNA"/>
</dbReference>
<organism evidence="1 2">
    <name type="scientific">Photorhabdus aegyptia</name>
    <dbReference type="NCBI Taxonomy" id="2805098"/>
    <lineage>
        <taxon>Bacteria</taxon>
        <taxon>Pseudomonadati</taxon>
        <taxon>Pseudomonadota</taxon>
        <taxon>Gammaproteobacteria</taxon>
        <taxon>Enterobacterales</taxon>
        <taxon>Morganellaceae</taxon>
        <taxon>Photorhabdus</taxon>
    </lineage>
</organism>
<protein>
    <submittedName>
        <fullName evidence="1">Uncharacterized protein</fullName>
    </submittedName>
</protein>
<reference evidence="1 2" key="1">
    <citation type="submission" date="2014-03" db="EMBL/GenBank/DDBJ databases">
        <title>Draft Genome of Photorhabdus luminescens BA1, an Egyptian Isolate.</title>
        <authorList>
            <person name="Ghazal S."/>
            <person name="Hurst S.G.IV."/>
            <person name="Morris K."/>
            <person name="Thomas K."/>
            <person name="Tisa L.S."/>
        </authorList>
    </citation>
    <scope>NUCLEOTIDE SEQUENCE [LARGE SCALE GENOMIC DNA]</scope>
    <source>
        <strain evidence="1 2">BA1</strain>
    </source>
</reference>